<keyword evidence="1" id="KW-0175">Coiled coil</keyword>
<dbReference type="GeneID" id="103607076"/>
<feature type="coiled-coil region" evidence="1">
    <location>
        <begin position="8"/>
        <end position="84"/>
    </location>
</feature>
<organism evidence="2 3">
    <name type="scientific">Galeopterus variegatus</name>
    <name type="common">Malayan flying lemur</name>
    <name type="synonym">Cynocephalus variegatus</name>
    <dbReference type="NCBI Taxonomy" id="482537"/>
    <lineage>
        <taxon>Eukaryota</taxon>
        <taxon>Metazoa</taxon>
        <taxon>Chordata</taxon>
        <taxon>Craniata</taxon>
        <taxon>Vertebrata</taxon>
        <taxon>Euteleostomi</taxon>
        <taxon>Mammalia</taxon>
        <taxon>Eutheria</taxon>
        <taxon>Euarchontoglires</taxon>
        <taxon>Dermoptera</taxon>
        <taxon>Cynocephalidae</taxon>
        <taxon>Galeopterus</taxon>
    </lineage>
</organism>
<name>A0ABM0SAF6_GALVR</name>
<dbReference type="PANTHER" id="PTHR36170:SF1">
    <property type="entry name" value="CENTROSOMAL PROTEIN OF 89 KDA"/>
    <property type="match status" value="1"/>
</dbReference>
<evidence type="ECO:0000313" key="3">
    <source>
        <dbReference type="RefSeq" id="XP_008589847.1"/>
    </source>
</evidence>
<keyword evidence="2" id="KW-1185">Reference proteome</keyword>
<accession>A0ABM0SAF6</accession>
<protein>
    <submittedName>
        <fullName evidence="3">Centrosomal protein of 89 kDa-like</fullName>
    </submittedName>
</protein>
<dbReference type="InterPro" id="IPR033545">
    <property type="entry name" value="CEP89"/>
</dbReference>
<dbReference type="Proteomes" id="UP000694923">
    <property type="component" value="Unplaced"/>
</dbReference>
<dbReference type="PANTHER" id="PTHR36170">
    <property type="entry name" value="CENTROSOMAL PROTEIN OF 89 KDA"/>
    <property type="match status" value="1"/>
</dbReference>
<evidence type="ECO:0000313" key="2">
    <source>
        <dbReference type="Proteomes" id="UP000694923"/>
    </source>
</evidence>
<proteinExistence type="predicted"/>
<reference evidence="3" key="1">
    <citation type="submission" date="2025-08" db="UniProtKB">
        <authorList>
            <consortium name="RefSeq"/>
        </authorList>
    </citation>
    <scope>IDENTIFICATION</scope>
</reference>
<dbReference type="RefSeq" id="XP_008589847.1">
    <property type="nucleotide sequence ID" value="XM_008591625.1"/>
</dbReference>
<sequence length="282" mass="32309">MPVMFLSSSQLQKEEEKGSAEMEELMEKLTVLQVQKKSLLLEKNNLSAQNKALEAELERTHKTNRKLQKKIDVLKKQVEKAMGNEMSAHQYLANLVGLAENITQERDSLMYLATCLENEKHGVLNKIVEGNIRLGKLEEKVKGYKKRAALKLGDISHRLMEQQEDFAGKTAQYRQEMRYLHRILQDKQEVLDKALQEKREMEGELDVVWESTSKENQRIRELLQATLQRTGMWDNTRAFEDPCLDGIPRGDPLDGYNFSYCDVKPPATTYQSEGAPGLGHTA</sequence>
<evidence type="ECO:0000256" key="1">
    <source>
        <dbReference type="SAM" id="Coils"/>
    </source>
</evidence>
<gene>
    <name evidence="3" type="primary">LOC103607076</name>
</gene>